<sequence length="551" mass="63026">MKIKNLRLIVCGLIPSRIAVEDSLQIASRDLISHSNRNAIATPQLMDGFNLGAGASRIHEPAEEMDLISTLEAEGRSTFRHRGDEPQTTPSPPPGDMRPKSSRHHFRQVYRGRAQNTSHDTRTRAPSSKRKIEDELTSPRETLNLLQGFGNYMAPESSDSLDVLPRQAPLSFKATRTDTAPGHQDSGLNLLANNLVDAGQRCGKNSQSQIHLPVPKRIRTDDPSEAFSPRFTVSPQEFLDRAKNPGNSPLSRNPILGPVEKDKTVSHLEETGSNRQIDEGLTSKHSRIRDDQFWNLEFDHELLGTSSPLPEDQMIIKEVEKYNEGTETKMKVDENNLDLFFHMISVCDYILKTQTEANLRHIYTITNPRRYYIKSQFEKLWGNREAWIAFWNQRTGIDLQMAVPAQPVRIGRIFLLFIFYVDMIEKIIPKNEGNFTSVFEHDSRLFTFAVQVFQMIQNRRNTPRLKMEYDMSTTGESILGTSSDSPSTVLWRCLKIWIDKSGRNNIRDMFFKTSRAASMFQVFFNKIFCLSIENFNKKLAERSSIMIIDKL</sequence>
<dbReference type="EMBL" id="CM045876">
    <property type="protein sequence ID" value="KAI7942681.1"/>
    <property type="molecule type" value="Genomic_DNA"/>
</dbReference>
<protein>
    <submittedName>
        <fullName evidence="1">Uncharacterized protein</fullName>
    </submittedName>
</protein>
<reference evidence="1 2" key="3">
    <citation type="journal article" date="2022" name="Microbiol. Spectr.">
        <title>Folding features and dynamics of 3D genome architecture in plant fungal pathogens.</title>
        <authorList>
            <person name="Xia C."/>
        </authorList>
    </citation>
    <scope>NUCLEOTIDE SEQUENCE [LARGE SCALE GENOMIC DNA]</scope>
    <source>
        <strain evidence="1 2">93-210</strain>
    </source>
</reference>
<reference evidence="2" key="1">
    <citation type="journal article" date="2018" name="BMC Genomics">
        <title>Genomic insights into host adaptation between the wheat stripe rust pathogen (Puccinia striiformis f. sp. tritici) and the barley stripe rust pathogen (Puccinia striiformis f. sp. hordei).</title>
        <authorList>
            <person name="Xia C."/>
            <person name="Wang M."/>
            <person name="Yin C."/>
            <person name="Cornejo O.E."/>
            <person name="Hulbert S.H."/>
            <person name="Chen X."/>
        </authorList>
    </citation>
    <scope>NUCLEOTIDE SEQUENCE [LARGE SCALE GENOMIC DNA]</scope>
    <source>
        <strain evidence="2">93-210</strain>
    </source>
</reference>
<keyword evidence="2" id="KW-1185">Reference proteome</keyword>
<reference evidence="2" key="2">
    <citation type="journal article" date="2018" name="Mol. Plant Microbe Interact.">
        <title>Genome sequence resources for the wheat stripe rust pathogen (Puccinia striiformis f. sp. tritici) and the barley stripe rust pathogen (Puccinia striiformis f. sp. hordei).</title>
        <authorList>
            <person name="Xia C."/>
            <person name="Wang M."/>
            <person name="Yin C."/>
            <person name="Cornejo O.E."/>
            <person name="Hulbert S.H."/>
            <person name="Chen X."/>
        </authorList>
    </citation>
    <scope>NUCLEOTIDE SEQUENCE [LARGE SCALE GENOMIC DNA]</scope>
    <source>
        <strain evidence="2">93-210</strain>
    </source>
</reference>
<evidence type="ECO:0000313" key="2">
    <source>
        <dbReference type="Proteomes" id="UP001060170"/>
    </source>
</evidence>
<name>A0ACC0E189_9BASI</name>
<organism evidence="1 2">
    <name type="scientific">Puccinia striiformis f. sp. tritici</name>
    <dbReference type="NCBI Taxonomy" id="168172"/>
    <lineage>
        <taxon>Eukaryota</taxon>
        <taxon>Fungi</taxon>
        <taxon>Dikarya</taxon>
        <taxon>Basidiomycota</taxon>
        <taxon>Pucciniomycotina</taxon>
        <taxon>Pucciniomycetes</taxon>
        <taxon>Pucciniales</taxon>
        <taxon>Pucciniaceae</taxon>
        <taxon>Puccinia</taxon>
    </lineage>
</organism>
<gene>
    <name evidence="1" type="ORF">MJO28_012708</name>
</gene>
<accession>A0ACC0E189</accession>
<evidence type="ECO:0000313" key="1">
    <source>
        <dbReference type="EMBL" id="KAI7942681.1"/>
    </source>
</evidence>
<proteinExistence type="predicted"/>
<comment type="caution">
    <text evidence="1">The sequence shown here is derived from an EMBL/GenBank/DDBJ whole genome shotgun (WGS) entry which is preliminary data.</text>
</comment>
<dbReference type="Proteomes" id="UP001060170">
    <property type="component" value="Chromosome 12"/>
</dbReference>